<dbReference type="GO" id="GO:0016491">
    <property type="term" value="F:oxidoreductase activity"/>
    <property type="evidence" value="ECO:0007669"/>
    <property type="project" value="UniProtKB-KW"/>
</dbReference>
<dbReference type="PANTHER" id="PTHR43350">
    <property type="entry name" value="NAD-DEPENDENT ALCOHOL DEHYDROGENASE"/>
    <property type="match status" value="1"/>
</dbReference>
<name>A0A5C5XAM0_9PLAN</name>
<accession>A0A5C5XAM0</accession>
<protein>
    <submittedName>
        <fullName evidence="7">D-arabitol-phosphate dehydrogenase</fullName>
        <ecNumber evidence="7">1.1.1.301</ecNumber>
    </submittedName>
</protein>
<dbReference type="OrthoDB" id="9769198at2"/>
<dbReference type="PANTHER" id="PTHR43350:SF2">
    <property type="entry name" value="GROES-LIKE ZINC-BINDING ALCOHOL DEHYDROGENASE FAMILY PROTEIN"/>
    <property type="match status" value="1"/>
</dbReference>
<dbReference type="InterPro" id="IPR013154">
    <property type="entry name" value="ADH-like_N"/>
</dbReference>
<dbReference type="Gene3D" id="3.40.50.720">
    <property type="entry name" value="NAD(P)-binding Rossmann-like Domain"/>
    <property type="match status" value="1"/>
</dbReference>
<evidence type="ECO:0000256" key="4">
    <source>
        <dbReference type="ARBA" id="ARBA00022833"/>
    </source>
</evidence>
<evidence type="ECO:0000256" key="1">
    <source>
        <dbReference type="ARBA" id="ARBA00001947"/>
    </source>
</evidence>
<evidence type="ECO:0000259" key="6">
    <source>
        <dbReference type="Pfam" id="PF08240"/>
    </source>
</evidence>
<gene>
    <name evidence="7" type="ORF">Pan54_09210</name>
</gene>
<proteinExistence type="inferred from homology"/>
<dbReference type="InterPro" id="IPR036291">
    <property type="entry name" value="NAD(P)-bd_dom_sf"/>
</dbReference>
<dbReference type="InterPro" id="IPR011032">
    <property type="entry name" value="GroES-like_sf"/>
</dbReference>
<evidence type="ECO:0000256" key="3">
    <source>
        <dbReference type="ARBA" id="ARBA00022723"/>
    </source>
</evidence>
<dbReference type="GO" id="GO:0046872">
    <property type="term" value="F:metal ion binding"/>
    <property type="evidence" value="ECO:0007669"/>
    <property type="project" value="UniProtKB-KW"/>
</dbReference>
<dbReference type="Pfam" id="PF08240">
    <property type="entry name" value="ADH_N"/>
    <property type="match status" value="1"/>
</dbReference>
<keyword evidence="8" id="KW-1185">Reference proteome</keyword>
<dbReference type="Gene3D" id="3.90.180.10">
    <property type="entry name" value="Medium-chain alcohol dehydrogenases, catalytic domain"/>
    <property type="match status" value="1"/>
</dbReference>
<dbReference type="EC" id="1.1.1.301" evidence="7"/>
<evidence type="ECO:0000256" key="2">
    <source>
        <dbReference type="ARBA" id="ARBA00008072"/>
    </source>
</evidence>
<sequence>MISDGSKMTGLMLQNGKLEVQTDLHLPQPPDKEVLVKVRMAGVCETDLQLVQGYMNYEGILGHEFVGVPATGKFAGRRVAADINCCTLEHCPYCPENRHHCPRRSVIGILNRPGAFAEYLSVPEENLYVVPESISDERAVFIEPLAAAFQVLEQTDISENSHVVVLGDGRLGYLTAQVVALTGAKLLVVGKHTEKLRRFQDRKIETVSLENLERTRSSDFVIDCTGSVTGLPLALQLVRPQGTIVMKTTVAEPYQIDLSQVIIDELKVIGSRCGPFPRAIDALSKTKSK</sequence>
<organism evidence="7 8">
    <name type="scientific">Rubinisphaera italica</name>
    <dbReference type="NCBI Taxonomy" id="2527969"/>
    <lineage>
        <taxon>Bacteria</taxon>
        <taxon>Pseudomonadati</taxon>
        <taxon>Planctomycetota</taxon>
        <taxon>Planctomycetia</taxon>
        <taxon>Planctomycetales</taxon>
        <taxon>Planctomycetaceae</taxon>
        <taxon>Rubinisphaera</taxon>
    </lineage>
</organism>
<evidence type="ECO:0000313" key="7">
    <source>
        <dbReference type="EMBL" id="TWT60207.1"/>
    </source>
</evidence>
<feature type="domain" description="Alcohol dehydrogenase-like N-terminal" evidence="6">
    <location>
        <begin position="31"/>
        <end position="131"/>
    </location>
</feature>
<dbReference type="Proteomes" id="UP000316095">
    <property type="component" value="Unassembled WGS sequence"/>
</dbReference>
<keyword evidence="4" id="KW-0862">Zinc</keyword>
<evidence type="ECO:0000313" key="8">
    <source>
        <dbReference type="Proteomes" id="UP000316095"/>
    </source>
</evidence>
<comment type="cofactor">
    <cofactor evidence="1">
        <name>Zn(2+)</name>
        <dbReference type="ChEBI" id="CHEBI:29105"/>
    </cofactor>
</comment>
<dbReference type="SUPFAM" id="SSF50129">
    <property type="entry name" value="GroES-like"/>
    <property type="match status" value="1"/>
</dbReference>
<keyword evidence="3" id="KW-0479">Metal-binding</keyword>
<dbReference type="SUPFAM" id="SSF51735">
    <property type="entry name" value="NAD(P)-binding Rossmann-fold domains"/>
    <property type="match status" value="1"/>
</dbReference>
<evidence type="ECO:0000256" key="5">
    <source>
        <dbReference type="ARBA" id="ARBA00023002"/>
    </source>
</evidence>
<dbReference type="AlphaFoldDB" id="A0A5C5XAM0"/>
<comment type="similarity">
    <text evidence="2">Belongs to the zinc-containing alcohol dehydrogenase family.</text>
</comment>
<reference evidence="7 8" key="1">
    <citation type="submission" date="2019-02" db="EMBL/GenBank/DDBJ databases">
        <title>Deep-cultivation of Planctomycetes and their phenomic and genomic characterization uncovers novel biology.</title>
        <authorList>
            <person name="Wiegand S."/>
            <person name="Jogler M."/>
            <person name="Boedeker C."/>
            <person name="Pinto D."/>
            <person name="Vollmers J."/>
            <person name="Rivas-Marin E."/>
            <person name="Kohn T."/>
            <person name="Peeters S.H."/>
            <person name="Heuer A."/>
            <person name="Rast P."/>
            <person name="Oberbeckmann S."/>
            <person name="Bunk B."/>
            <person name="Jeske O."/>
            <person name="Meyerdierks A."/>
            <person name="Storesund J.E."/>
            <person name="Kallscheuer N."/>
            <person name="Luecker S."/>
            <person name="Lage O.M."/>
            <person name="Pohl T."/>
            <person name="Merkel B.J."/>
            <person name="Hornburger P."/>
            <person name="Mueller R.-W."/>
            <person name="Bruemmer F."/>
            <person name="Labrenz M."/>
            <person name="Spormann A.M."/>
            <person name="Op Den Camp H."/>
            <person name="Overmann J."/>
            <person name="Amann R."/>
            <person name="Jetten M.S.M."/>
            <person name="Mascher T."/>
            <person name="Medema M.H."/>
            <person name="Devos D.P."/>
            <person name="Kaster A.-K."/>
            <person name="Ovreas L."/>
            <person name="Rohde M."/>
            <person name="Galperin M.Y."/>
            <person name="Jogler C."/>
        </authorList>
    </citation>
    <scope>NUCLEOTIDE SEQUENCE [LARGE SCALE GENOMIC DNA]</scope>
    <source>
        <strain evidence="7 8">Pan54</strain>
    </source>
</reference>
<dbReference type="EMBL" id="SJPG01000001">
    <property type="protein sequence ID" value="TWT60207.1"/>
    <property type="molecule type" value="Genomic_DNA"/>
</dbReference>
<comment type="caution">
    <text evidence="7">The sequence shown here is derived from an EMBL/GenBank/DDBJ whole genome shotgun (WGS) entry which is preliminary data.</text>
</comment>
<keyword evidence="5 7" id="KW-0560">Oxidoreductase</keyword>